<evidence type="ECO:0000256" key="5">
    <source>
        <dbReference type="PROSITE-ProRule" id="PRU00169"/>
    </source>
</evidence>
<keyword evidence="3 5" id="KW-0597">Phosphoprotein</keyword>
<dbReference type="GO" id="GO:0005524">
    <property type="term" value="F:ATP binding"/>
    <property type="evidence" value="ECO:0007669"/>
    <property type="project" value="UniProtKB-KW"/>
</dbReference>
<accession>A0ABW3J6L5</accession>
<evidence type="ECO:0000313" key="8">
    <source>
        <dbReference type="EMBL" id="MFD0986062.1"/>
    </source>
</evidence>
<evidence type="ECO:0000256" key="3">
    <source>
        <dbReference type="ARBA" id="ARBA00022553"/>
    </source>
</evidence>
<dbReference type="PANTHER" id="PTHR45339:SF1">
    <property type="entry name" value="HYBRID SIGNAL TRANSDUCTION HISTIDINE KINASE J"/>
    <property type="match status" value="1"/>
</dbReference>
<dbReference type="Gene3D" id="3.30.565.10">
    <property type="entry name" value="Histidine kinase-like ATPase, C-terminal domain"/>
    <property type="match status" value="1"/>
</dbReference>
<dbReference type="PANTHER" id="PTHR45339">
    <property type="entry name" value="HYBRID SIGNAL TRANSDUCTION HISTIDINE KINASE J"/>
    <property type="match status" value="1"/>
</dbReference>
<evidence type="ECO:0000256" key="1">
    <source>
        <dbReference type="ARBA" id="ARBA00000085"/>
    </source>
</evidence>
<evidence type="ECO:0000256" key="4">
    <source>
        <dbReference type="ARBA" id="ARBA00023012"/>
    </source>
</evidence>
<sequence length="418" mass="45578">MQQLSEGRVLSRAALTEALFLEQAARAKAEAADNAKSRLLALVSHELRTPMGAVIAMSDLLLSSPLEDTQRRYAETLQSSARGLLALLNEILDFSKLEAGHFEVESEPFDLFALLNDLSGDLKVRAQDKAISAEIDIAEDCPCWVRGDGGRLRQILTNLIDNAVKFTSEGAVTLSVSAADRDDAVWLRFGVSDTGIGMNEGDRSRIFQPYVQIDPKIAADYGGTGLGLFIARKLAELMGGSLTCESKPGEGSRFWLNVPMHWADAPQDDETDGFSGERPLAGTVLVVEDNAVNRMLIGAYLDEFGVEHEMAASGAEALRLLDQRCFDLVLMDIMMPEMDGLETTRRIRALPGKAGQVPVIALTANAMKGDRETYLEAGMNAYLSKPIRGRELYDEIAGYLTPESKDDACESRAERLSP</sequence>
<comment type="catalytic activity">
    <reaction evidence="1">
        <text>ATP + protein L-histidine = ADP + protein N-phospho-L-histidine.</text>
        <dbReference type="EC" id="2.7.13.3"/>
    </reaction>
</comment>
<dbReference type="Gene3D" id="3.40.50.2300">
    <property type="match status" value="1"/>
</dbReference>
<keyword evidence="8" id="KW-0067">ATP-binding</keyword>
<dbReference type="InterPro" id="IPR011006">
    <property type="entry name" value="CheY-like_superfamily"/>
</dbReference>
<dbReference type="InterPro" id="IPR036890">
    <property type="entry name" value="HATPase_C_sf"/>
</dbReference>
<dbReference type="InterPro" id="IPR005467">
    <property type="entry name" value="His_kinase_dom"/>
</dbReference>
<dbReference type="SMART" id="SM00388">
    <property type="entry name" value="HisKA"/>
    <property type="match status" value="1"/>
</dbReference>
<evidence type="ECO:0000259" key="6">
    <source>
        <dbReference type="PROSITE" id="PS50109"/>
    </source>
</evidence>
<dbReference type="Gene3D" id="1.10.287.130">
    <property type="match status" value="1"/>
</dbReference>
<keyword evidence="9" id="KW-1185">Reference proteome</keyword>
<organism evidence="8 9">
    <name type="scientific">Methyloligella solikamskensis</name>
    <dbReference type="NCBI Taxonomy" id="1177756"/>
    <lineage>
        <taxon>Bacteria</taxon>
        <taxon>Pseudomonadati</taxon>
        <taxon>Pseudomonadota</taxon>
        <taxon>Alphaproteobacteria</taxon>
        <taxon>Hyphomicrobiales</taxon>
        <taxon>Hyphomicrobiaceae</taxon>
        <taxon>Methyloligella</taxon>
    </lineage>
</organism>
<dbReference type="CDD" id="cd00082">
    <property type="entry name" value="HisKA"/>
    <property type="match status" value="1"/>
</dbReference>
<feature type="modified residue" description="4-aspartylphosphate" evidence="5">
    <location>
        <position position="332"/>
    </location>
</feature>
<dbReference type="InterPro" id="IPR036097">
    <property type="entry name" value="HisK_dim/P_sf"/>
</dbReference>
<dbReference type="InterPro" id="IPR003594">
    <property type="entry name" value="HATPase_dom"/>
</dbReference>
<dbReference type="InterPro" id="IPR001789">
    <property type="entry name" value="Sig_transdc_resp-reg_receiver"/>
</dbReference>
<evidence type="ECO:0000256" key="2">
    <source>
        <dbReference type="ARBA" id="ARBA00012438"/>
    </source>
</evidence>
<evidence type="ECO:0000313" key="9">
    <source>
        <dbReference type="Proteomes" id="UP001597102"/>
    </source>
</evidence>
<dbReference type="Pfam" id="PF00512">
    <property type="entry name" value="HisKA"/>
    <property type="match status" value="1"/>
</dbReference>
<evidence type="ECO:0000259" key="7">
    <source>
        <dbReference type="PROSITE" id="PS50110"/>
    </source>
</evidence>
<dbReference type="SUPFAM" id="SSF55874">
    <property type="entry name" value="ATPase domain of HSP90 chaperone/DNA topoisomerase II/histidine kinase"/>
    <property type="match status" value="1"/>
</dbReference>
<dbReference type="SUPFAM" id="SSF52172">
    <property type="entry name" value="CheY-like"/>
    <property type="match status" value="1"/>
</dbReference>
<dbReference type="SMART" id="SM00448">
    <property type="entry name" value="REC"/>
    <property type="match status" value="1"/>
</dbReference>
<dbReference type="InterPro" id="IPR003661">
    <property type="entry name" value="HisK_dim/P_dom"/>
</dbReference>
<dbReference type="EC" id="2.7.13.3" evidence="2"/>
<comment type="caution">
    <text evidence="8">The sequence shown here is derived from an EMBL/GenBank/DDBJ whole genome shotgun (WGS) entry which is preliminary data.</text>
</comment>
<dbReference type="Pfam" id="PF00072">
    <property type="entry name" value="Response_reg"/>
    <property type="match status" value="1"/>
</dbReference>
<feature type="domain" description="Histidine kinase" evidence="6">
    <location>
        <begin position="42"/>
        <end position="262"/>
    </location>
</feature>
<name>A0ABW3J6L5_9HYPH</name>
<dbReference type="InterPro" id="IPR004358">
    <property type="entry name" value="Sig_transdc_His_kin-like_C"/>
</dbReference>
<dbReference type="Proteomes" id="UP001597102">
    <property type="component" value="Unassembled WGS sequence"/>
</dbReference>
<dbReference type="Pfam" id="PF02518">
    <property type="entry name" value="HATPase_c"/>
    <property type="match status" value="1"/>
</dbReference>
<dbReference type="SUPFAM" id="SSF47384">
    <property type="entry name" value="Homodimeric domain of signal transducing histidine kinase"/>
    <property type="match status" value="1"/>
</dbReference>
<proteinExistence type="predicted"/>
<feature type="domain" description="Response regulatory" evidence="7">
    <location>
        <begin position="283"/>
        <end position="400"/>
    </location>
</feature>
<keyword evidence="4" id="KW-0902">Two-component regulatory system</keyword>
<dbReference type="PROSITE" id="PS50109">
    <property type="entry name" value="HIS_KIN"/>
    <property type="match status" value="1"/>
</dbReference>
<gene>
    <name evidence="8" type="ORF">ACFQ2F_03000</name>
</gene>
<dbReference type="PROSITE" id="PS50110">
    <property type="entry name" value="RESPONSE_REGULATORY"/>
    <property type="match status" value="1"/>
</dbReference>
<dbReference type="CDD" id="cd17546">
    <property type="entry name" value="REC_hyHK_CKI1_RcsC-like"/>
    <property type="match status" value="1"/>
</dbReference>
<keyword evidence="8" id="KW-0547">Nucleotide-binding</keyword>
<dbReference type="RefSeq" id="WP_379085485.1">
    <property type="nucleotide sequence ID" value="NZ_JBHTJO010000001.1"/>
</dbReference>
<dbReference type="EMBL" id="JBHTJO010000001">
    <property type="protein sequence ID" value="MFD0986062.1"/>
    <property type="molecule type" value="Genomic_DNA"/>
</dbReference>
<protein>
    <recommendedName>
        <fullName evidence="2">histidine kinase</fullName>
        <ecNumber evidence="2">2.7.13.3</ecNumber>
    </recommendedName>
</protein>
<reference evidence="9" key="1">
    <citation type="journal article" date="2019" name="Int. J. Syst. Evol. Microbiol.">
        <title>The Global Catalogue of Microorganisms (GCM) 10K type strain sequencing project: providing services to taxonomists for standard genome sequencing and annotation.</title>
        <authorList>
            <consortium name="The Broad Institute Genomics Platform"/>
            <consortium name="The Broad Institute Genome Sequencing Center for Infectious Disease"/>
            <person name="Wu L."/>
            <person name="Ma J."/>
        </authorList>
    </citation>
    <scope>NUCLEOTIDE SEQUENCE [LARGE SCALE GENOMIC DNA]</scope>
    <source>
        <strain evidence="9">CCUG 61697</strain>
    </source>
</reference>
<dbReference type="SMART" id="SM00387">
    <property type="entry name" value="HATPase_c"/>
    <property type="match status" value="1"/>
</dbReference>
<dbReference type="CDD" id="cd16922">
    <property type="entry name" value="HATPase_EvgS-ArcB-TorS-like"/>
    <property type="match status" value="1"/>
</dbReference>
<dbReference type="PRINTS" id="PR00344">
    <property type="entry name" value="BCTRLSENSOR"/>
</dbReference>